<gene>
    <name evidence="2" type="ORF">GGQ74_000342</name>
</gene>
<dbReference type="EMBL" id="JAATJA010000001">
    <property type="protein sequence ID" value="NJB66702.1"/>
    <property type="molecule type" value="Genomic_DNA"/>
</dbReference>
<dbReference type="CDD" id="cd07750">
    <property type="entry name" value="PolyPPase_VTC_like"/>
    <property type="match status" value="1"/>
</dbReference>
<name>A0A846QJP5_9BACT</name>
<sequence length="229" mass="26435">MIDRIEYKYYVPAWMIPAIIADLEKFCIHDEHATREDHAYRVASVYFDDMGMRAYHQKLSGLPHRTKVRVRFYPDCGSDACFLEFKHKVADRIRKRKTRVDGIEDVLDAVQGGTKDWLLENVHALARHSGLKPIVRIDYDRIAMASKTDSQVRITLDTAIRCARVDNELRETPRIPVTPEDVGILEIKSPSYIPFFASMIIGKYRLQRRAISKYGNAIQNLSLNSAFTF</sequence>
<reference evidence="2 3" key="1">
    <citation type="submission" date="2020-03" db="EMBL/GenBank/DDBJ databases">
        <title>Genomic Encyclopedia of Type Strains, Phase IV (KMG-IV): sequencing the most valuable type-strain genomes for metagenomic binning, comparative biology and taxonomic classification.</title>
        <authorList>
            <person name="Goeker M."/>
        </authorList>
    </citation>
    <scope>NUCLEOTIDE SEQUENCE [LARGE SCALE GENOMIC DNA]</scope>
    <source>
        <strain evidence="2 3">DSM 24233</strain>
    </source>
</reference>
<evidence type="ECO:0000259" key="1">
    <source>
        <dbReference type="Pfam" id="PF09359"/>
    </source>
</evidence>
<proteinExistence type="predicted"/>
<dbReference type="InterPro" id="IPR018966">
    <property type="entry name" value="VTC_domain"/>
</dbReference>
<dbReference type="Pfam" id="PF09359">
    <property type="entry name" value="VTC"/>
    <property type="match status" value="1"/>
</dbReference>
<dbReference type="GO" id="GO:0006799">
    <property type="term" value="P:polyphosphate biosynthetic process"/>
    <property type="evidence" value="ECO:0007669"/>
    <property type="project" value="UniProtKB-ARBA"/>
</dbReference>
<dbReference type="Gene3D" id="3.20.100.30">
    <property type="entry name" value="VTC, catalytic tunnel domain"/>
    <property type="match status" value="1"/>
</dbReference>
<organism evidence="2 3">
    <name type="scientific">Desulfobaculum xiamenense</name>
    <dbReference type="NCBI Taxonomy" id="995050"/>
    <lineage>
        <taxon>Bacteria</taxon>
        <taxon>Pseudomonadati</taxon>
        <taxon>Thermodesulfobacteriota</taxon>
        <taxon>Desulfovibrionia</taxon>
        <taxon>Desulfovibrionales</taxon>
        <taxon>Desulfovibrionaceae</taxon>
        <taxon>Desulfobaculum</taxon>
    </lineage>
</organism>
<dbReference type="Proteomes" id="UP000580856">
    <property type="component" value="Unassembled WGS sequence"/>
</dbReference>
<protein>
    <submittedName>
        <fullName evidence="2">SPX domain protein involved in polyphosphate accumulation</fullName>
    </submittedName>
</protein>
<evidence type="ECO:0000313" key="3">
    <source>
        <dbReference type="Proteomes" id="UP000580856"/>
    </source>
</evidence>
<dbReference type="InterPro" id="IPR042267">
    <property type="entry name" value="VTC_sf"/>
</dbReference>
<keyword evidence="3" id="KW-1185">Reference proteome</keyword>
<dbReference type="AlphaFoldDB" id="A0A846QJP5"/>
<comment type="caution">
    <text evidence="2">The sequence shown here is derived from an EMBL/GenBank/DDBJ whole genome shotgun (WGS) entry which is preliminary data.</text>
</comment>
<feature type="domain" description="VTC" evidence="1">
    <location>
        <begin position="4"/>
        <end position="220"/>
    </location>
</feature>
<dbReference type="RefSeq" id="WP_167939818.1">
    <property type="nucleotide sequence ID" value="NZ_JAATJA010000001.1"/>
</dbReference>
<evidence type="ECO:0000313" key="2">
    <source>
        <dbReference type="EMBL" id="NJB66702.1"/>
    </source>
</evidence>
<accession>A0A846QJP5</accession>